<protein>
    <recommendedName>
        <fullName evidence="5">serine C-palmitoyltransferase</fullName>
        <ecNumber evidence="5">2.3.1.50</ecNumber>
    </recommendedName>
</protein>
<dbReference type="OMA" id="LTKYGCG"/>
<dbReference type="HOGENOM" id="CLU_015846_0_2_1"/>
<dbReference type="InterPro" id="IPR015424">
    <property type="entry name" value="PyrdxlP-dep_Trfase"/>
</dbReference>
<dbReference type="KEGG" id="gtt:GUITHDRAFT_166441"/>
<evidence type="ECO:0000256" key="7">
    <source>
        <dbReference type="ARBA" id="ARBA00022898"/>
    </source>
</evidence>
<name>L1IB58_GUITC</name>
<keyword evidence="11" id="KW-1133">Transmembrane helix</keyword>
<evidence type="ECO:0000256" key="9">
    <source>
        <dbReference type="ARBA" id="ARBA00023098"/>
    </source>
</evidence>
<dbReference type="GO" id="GO:0030170">
    <property type="term" value="F:pyridoxal phosphate binding"/>
    <property type="evidence" value="ECO:0007669"/>
    <property type="project" value="InterPro"/>
</dbReference>
<dbReference type="SUPFAM" id="SSF53383">
    <property type="entry name" value="PLP-dependent transferases"/>
    <property type="match status" value="1"/>
</dbReference>
<dbReference type="EMBL" id="JH993139">
    <property type="protein sequence ID" value="EKX33501.1"/>
    <property type="molecule type" value="Genomic_DNA"/>
</dbReference>
<feature type="domain" description="Aminotransferase class I/classII large" evidence="12">
    <location>
        <begin position="115"/>
        <end position="485"/>
    </location>
</feature>
<dbReference type="GO" id="GO:0046512">
    <property type="term" value="P:sphingosine biosynthetic process"/>
    <property type="evidence" value="ECO:0007669"/>
    <property type="project" value="TreeGrafter"/>
</dbReference>
<evidence type="ECO:0000256" key="4">
    <source>
        <dbReference type="ARBA" id="ARBA00008392"/>
    </source>
</evidence>
<dbReference type="PaxDb" id="55529-EKX33501"/>
<proteinExistence type="inferred from homology"/>
<dbReference type="PANTHER" id="PTHR13693:SF2">
    <property type="entry name" value="SERINE PALMITOYLTRANSFERASE 1"/>
    <property type="match status" value="1"/>
</dbReference>
<evidence type="ECO:0000256" key="10">
    <source>
        <dbReference type="ARBA" id="ARBA00023315"/>
    </source>
</evidence>
<dbReference type="OrthoDB" id="3168162at2759"/>
<dbReference type="Gene3D" id="3.90.1150.10">
    <property type="entry name" value="Aspartate Aminotransferase, domain 1"/>
    <property type="match status" value="1"/>
</dbReference>
<keyword evidence="8" id="KW-0746">Sphingolipid metabolism</keyword>
<organism evidence="13">
    <name type="scientific">Guillardia theta (strain CCMP2712)</name>
    <name type="common">Cryptophyte</name>
    <dbReference type="NCBI Taxonomy" id="905079"/>
    <lineage>
        <taxon>Eukaryota</taxon>
        <taxon>Cryptophyceae</taxon>
        <taxon>Pyrenomonadales</taxon>
        <taxon>Geminigeraceae</taxon>
        <taxon>Guillardia</taxon>
    </lineage>
</organism>
<dbReference type="Proteomes" id="UP000011087">
    <property type="component" value="Unassembled WGS sequence"/>
</dbReference>
<comment type="pathway">
    <text evidence="2">Lipid metabolism; sphingolipid metabolism.</text>
</comment>
<keyword evidence="9" id="KW-0443">Lipid metabolism</keyword>
<evidence type="ECO:0000256" key="3">
    <source>
        <dbReference type="ARBA" id="ARBA00004991"/>
    </source>
</evidence>
<dbReference type="GeneID" id="17290234"/>
<dbReference type="EC" id="2.3.1.50" evidence="5"/>
<dbReference type="GO" id="GO:0005783">
    <property type="term" value="C:endoplasmic reticulum"/>
    <property type="evidence" value="ECO:0007669"/>
    <property type="project" value="TreeGrafter"/>
</dbReference>
<dbReference type="EnsemblProtists" id="EKX33501">
    <property type="protein sequence ID" value="EKX33501"/>
    <property type="gene ID" value="GUITHDRAFT_166441"/>
</dbReference>
<reference evidence="13 15" key="1">
    <citation type="journal article" date="2012" name="Nature">
        <title>Algal genomes reveal evolutionary mosaicism and the fate of nucleomorphs.</title>
        <authorList>
            <consortium name="DOE Joint Genome Institute"/>
            <person name="Curtis B.A."/>
            <person name="Tanifuji G."/>
            <person name="Burki F."/>
            <person name="Gruber A."/>
            <person name="Irimia M."/>
            <person name="Maruyama S."/>
            <person name="Arias M.C."/>
            <person name="Ball S.G."/>
            <person name="Gile G.H."/>
            <person name="Hirakawa Y."/>
            <person name="Hopkins J.F."/>
            <person name="Kuo A."/>
            <person name="Rensing S.A."/>
            <person name="Schmutz J."/>
            <person name="Symeonidi A."/>
            <person name="Elias M."/>
            <person name="Eveleigh R.J."/>
            <person name="Herman E.K."/>
            <person name="Klute M.J."/>
            <person name="Nakayama T."/>
            <person name="Obornik M."/>
            <person name="Reyes-Prieto A."/>
            <person name="Armbrust E.V."/>
            <person name="Aves S.J."/>
            <person name="Beiko R.G."/>
            <person name="Coutinho P."/>
            <person name="Dacks J.B."/>
            <person name="Durnford D.G."/>
            <person name="Fast N.M."/>
            <person name="Green B.R."/>
            <person name="Grisdale C.J."/>
            <person name="Hempel F."/>
            <person name="Henrissat B."/>
            <person name="Hoppner M.P."/>
            <person name="Ishida K."/>
            <person name="Kim E."/>
            <person name="Koreny L."/>
            <person name="Kroth P.G."/>
            <person name="Liu Y."/>
            <person name="Malik S.B."/>
            <person name="Maier U.G."/>
            <person name="McRose D."/>
            <person name="Mock T."/>
            <person name="Neilson J.A."/>
            <person name="Onodera N.T."/>
            <person name="Poole A.M."/>
            <person name="Pritham E.J."/>
            <person name="Richards T.A."/>
            <person name="Rocap G."/>
            <person name="Roy S.W."/>
            <person name="Sarai C."/>
            <person name="Schaack S."/>
            <person name="Shirato S."/>
            <person name="Slamovits C.H."/>
            <person name="Spencer D.F."/>
            <person name="Suzuki S."/>
            <person name="Worden A.Z."/>
            <person name="Zauner S."/>
            <person name="Barry K."/>
            <person name="Bell C."/>
            <person name="Bharti A.K."/>
            <person name="Crow J.A."/>
            <person name="Grimwood J."/>
            <person name="Kramer R."/>
            <person name="Lindquist E."/>
            <person name="Lucas S."/>
            <person name="Salamov A."/>
            <person name="McFadden G.I."/>
            <person name="Lane C.E."/>
            <person name="Keeling P.J."/>
            <person name="Gray M.W."/>
            <person name="Grigoriev I.V."/>
            <person name="Archibald J.M."/>
        </authorList>
    </citation>
    <scope>NUCLEOTIDE SEQUENCE</scope>
    <source>
        <strain evidence="13 15">CCMP2712</strain>
    </source>
</reference>
<evidence type="ECO:0000256" key="5">
    <source>
        <dbReference type="ARBA" id="ARBA00013220"/>
    </source>
</evidence>
<dbReference type="GO" id="GO:0016020">
    <property type="term" value="C:membrane"/>
    <property type="evidence" value="ECO:0007669"/>
    <property type="project" value="GOC"/>
</dbReference>
<keyword evidence="7" id="KW-0663">Pyridoxal phosphate</keyword>
<dbReference type="RefSeq" id="XP_005820481.1">
    <property type="nucleotide sequence ID" value="XM_005820424.1"/>
</dbReference>
<evidence type="ECO:0000256" key="11">
    <source>
        <dbReference type="SAM" id="Phobius"/>
    </source>
</evidence>
<evidence type="ECO:0000256" key="2">
    <source>
        <dbReference type="ARBA" id="ARBA00004760"/>
    </source>
</evidence>
<dbReference type="eggNOG" id="KOG1358">
    <property type="taxonomic scope" value="Eukaryota"/>
</dbReference>
<comment type="pathway">
    <text evidence="3">Sphingolipid metabolism.</text>
</comment>
<evidence type="ECO:0000313" key="13">
    <source>
        <dbReference type="EMBL" id="EKX33501.1"/>
    </source>
</evidence>
<dbReference type="InterPro" id="IPR015421">
    <property type="entry name" value="PyrdxlP-dep_Trfase_major"/>
</dbReference>
<evidence type="ECO:0000256" key="1">
    <source>
        <dbReference type="ARBA" id="ARBA00001933"/>
    </source>
</evidence>
<dbReference type="Pfam" id="PF00155">
    <property type="entry name" value="Aminotran_1_2"/>
    <property type="match status" value="1"/>
</dbReference>
<reference evidence="14" key="3">
    <citation type="submission" date="2016-03" db="UniProtKB">
        <authorList>
            <consortium name="EnsemblProtists"/>
        </authorList>
    </citation>
    <scope>IDENTIFICATION</scope>
</reference>
<dbReference type="InterPro" id="IPR050087">
    <property type="entry name" value="AON_synthase_class-II"/>
</dbReference>
<evidence type="ECO:0000256" key="8">
    <source>
        <dbReference type="ARBA" id="ARBA00022919"/>
    </source>
</evidence>
<evidence type="ECO:0000259" key="12">
    <source>
        <dbReference type="Pfam" id="PF00155"/>
    </source>
</evidence>
<evidence type="ECO:0000256" key="6">
    <source>
        <dbReference type="ARBA" id="ARBA00022679"/>
    </source>
</evidence>
<dbReference type="GO" id="GO:0046513">
    <property type="term" value="P:ceramide biosynthetic process"/>
    <property type="evidence" value="ECO:0007669"/>
    <property type="project" value="TreeGrafter"/>
</dbReference>
<keyword evidence="10" id="KW-0012">Acyltransferase</keyword>
<dbReference type="AlphaFoldDB" id="L1IB58"/>
<evidence type="ECO:0000313" key="15">
    <source>
        <dbReference type="Proteomes" id="UP000011087"/>
    </source>
</evidence>
<dbReference type="InterPro" id="IPR004839">
    <property type="entry name" value="Aminotransferase_I/II_large"/>
</dbReference>
<dbReference type="Gene3D" id="3.40.640.10">
    <property type="entry name" value="Type I PLP-dependent aspartate aminotransferase-like (Major domain)"/>
    <property type="match status" value="1"/>
</dbReference>
<feature type="transmembrane region" description="Helical" evidence="11">
    <location>
        <begin position="35"/>
        <end position="52"/>
    </location>
</feature>
<keyword evidence="11" id="KW-0812">Transmembrane</keyword>
<reference evidence="15" key="2">
    <citation type="submission" date="2012-11" db="EMBL/GenBank/DDBJ databases">
        <authorList>
            <person name="Kuo A."/>
            <person name="Curtis B.A."/>
            <person name="Tanifuji G."/>
            <person name="Burki F."/>
            <person name="Gruber A."/>
            <person name="Irimia M."/>
            <person name="Maruyama S."/>
            <person name="Arias M.C."/>
            <person name="Ball S.G."/>
            <person name="Gile G.H."/>
            <person name="Hirakawa Y."/>
            <person name="Hopkins J.F."/>
            <person name="Rensing S.A."/>
            <person name="Schmutz J."/>
            <person name="Symeonidi A."/>
            <person name="Elias M."/>
            <person name="Eveleigh R.J."/>
            <person name="Herman E.K."/>
            <person name="Klute M.J."/>
            <person name="Nakayama T."/>
            <person name="Obornik M."/>
            <person name="Reyes-Prieto A."/>
            <person name="Armbrust E.V."/>
            <person name="Aves S.J."/>
            <person name="Beiko R.G."/>
            <person name="Coutinho P."/>
            <person name="Dacks J.B."/>
            <person name="Durnford D.G."/>
            <person name="Fast N.M."/>
            <person name="Green B.R."/>
            <person name="Grisdale C."/>
            <person name="Hempe F."/>
            <person name="Henrissat B."/>
            <person name="Hoppner M.P."/>
            <person name="Ishida K.-I."/>
            <person name="Kim E."/>
            <person name="Koreny L."/>
            <person name="Kroth P.G."/>
            <person name="Liu Y."/>
            <person name="Malik S.-B."/>
            <person name="Maier U.G."/>
            <person name="McRose D."/>
            <person name="Mock T."/>
            <person name="Neilson J.A."/>
            <person name="Onodera N.T."/>
            <person name="Poole A.M."/>
            <person name="Pritham E.J."/>
            <person name="Richards T.A."/>
            <person name="Rocap G."/>
            <person name="Roy S.W."/>
            <person name="Sarai C."/>
            <person name="Schaack S."/>
            <person name="Shirato S."/>
            <person name="Slamovits C.H."/>
            <person name="Spencer D.F."/>
            <person name="Suzuki S."/>
            <person name="Worden A.Z."/>
            <person name="Zauner S."/>
            <person name="Barry K."/>
            <person name="Bell C."/>
            <person name="Bharti A.K."/>
            <person name="Crow J.A."/>
            <person name="Grimwood J."/>
            <person name="Kramer R."/>
            <person name="Lindquist E."/>
            <person name="Lucas S."/>
            <person name="Salamov A."/>
            <person name="McFadden G.I."/>
            <person name="Lane C.E."/>
            <person name="Keeling P.J."/>
            <person name="Gray M.W."/>
            <person name="Grigoriev I.V."/>
            <person name="Archibald J.M."/>
        </authorList>
    </citation>
    <scope>NUCLEOTIDE SEQUENCE</scope>
    <source>
        <strain evidence="15">CCMP2712</strain>
    </source>
</reference>
<accession>L1IB58</accession>
<dbReference type="STRING" id="905079.L1IB58"/>
<dbReference type="PANTHER" id="PTHR13693">
    <property type="entry name" value="CLASS II AMINOTRANSFERASE/8-AMINO-7-OXONONANOATE SYNTHASE"/>
    <property type="match status" value="1"/>
</dbReference>
<gene>
    <name evidence="13" type="ORF">GUITHDRAFT_166441</name>
</gene>
<comment type="cofactor">
    <cofactor evidence="1">
        <name>pyridoxal 5'-phosphate</name>
        <dbReference type="ChEBI" id="CHEBI:597326"/>
    </cofactor>
</comment>
<keyword evidence="15" id="KW-1185">Reference proteome</keyword>
<keyword evidence="11" id="KW-0472">Membrane</keyword>
<evidence type="ECO:0000313" key="14">
    <source>
        <dbReference type="EnsemblProtists" id="EKX33501"/>
    </source>
</evidence>
<comment type="similarity">
    <text evidence="4">Belongs to the class-II pyridoxal-phosphate-dependent aminotransferase family.</text>
</comment>
<keyword evidence="6" id="KW-0808">Transferase</keyword>
<sequence>MAETSKASVGTAELGFLLDPTVEQLVLALLSRIDVHFFVEAVLVIVIGYLLFQKRYKPLQGTEGLTEGEIDELCEQWTPDPLVTKEAMESVVKRSERVVTSHQGCRVIINGKESINFASFDFLNMLNEESIKDECEQTIRKYGVGSCGPRGFYGTIDVHLDLERELADFYGAEGGIIYSYDAATASSIIPAFLKRGDLVIRDEAISYSLQAGIDLSRAYVKEFRHNDMADLESILEIVKQADAKNQKPLNRRFIVVEGLYQNTGMICPLQEVVELAKQYKFRVLLDESMALGTLGETGKGSLEHWGIPASDITIRCGSMSNSLASIGGFAVADGPIIAHQRLSSTGYVFSASLPPFNATAAIAALRIIRQDKERISKLRENSTLAHEVLRDMTLNLDKNACDTLWLMGDEISPVKHLHLQQGKGTRQADDETLQKICDVVLDEFNVSLVVADYSPLQKIAPRPSIRITINSAQTREDIEKCAAAIGEAARKVFARAA</sequence>
<dbReference type="GO" id="GO:0004758">
    <property type="term" value="F:serine C-palmitoyltransferase activity"/>
    <property type="evidence" value="ECO:0007669"/>
    <property type="project" value="TreeGrafter"/>
</dbReference>
<dbReference type="InterPro" id="IPR015422">
    <property type="entry name" value="PyrdxlP-dep_Trfase_small"/>
</dbReference>